<dbReference type="AlphaFoldDB" id="A0A518ANF2"/>
<gene>
    <name evidence="2" type="ORF">Pan181_24620</name>
</gene>
<protein>
    <submittedName>
        <fullName evidence="2">Uncharacterized protein</fullName>
    </submittedName>
</protein>
<dbReference type="Proteomes" id="UP000315750">
    <property type="component" value="Chromosome"/>
</dbReference>
<reference evidence="2 3" key="1">
    <citation type="submission" date="2019-02" db="EMBL/GenBank/DDBJ databases">
        <title>Deep-cultivation of Planctomycetes and their phenomic and genomic characterization uncovers novel biology.</title>
        <authorList>
            <person name="Wiegand S."/>
            <person name="Jogler M."/>
            <person name="Boedeker C."/>
            <person name="Pinto D."/>
            <person name="Vollmers J."/>
            <person name="Rivas-Marin E."/>
            <person name="Kohn T."/>
            <person name="Peeters S.H."/>
            <person name="Heuer A."/>
            <person name="Rast P."/>
            <person name="Oberbeckmann S."/>
            <person name="Bunk B."/>
            <person name="Jeske O."/>
            <person name="Meyerdierks A."/>
            <person name="Storesund J.E."/>
            <person name="Kallscheuer N."/>
            <person name="Luecker S."/>
            <person name="Lage O.M."/>
            <person name="Pohl T."/>
            <person name="Merkel B.J."/>
            <person name="Hornburger P."/>
            <person name="Mueller R.-W."/>
            <person name="Bruemmer F."/>
            <person name="Labrenz M."/>
            <person name="Spormann A.M."/>
            <person name="Op den Camp H."/>
            <person name="Overmann J."/>
            <person name="Amann R."/>
            <person name="Jetten M.S.M."/>
            <person name="Mascher T."/>
            <person name="Medema M.H."/>
            <person name="Devos D.P."/>
            <person name="Kaster A.-K."/>
            <person name="Ovreas L."/>
            <person name="Rohde M."/>
            <person name="Galperin M.Y."/>
            <person name="Jogler C."/>
        </authorList>
    </citation>
    <scope>NUCLEOTIDE SEQUENCE [LARGE SCALE GENOMIC DNA]</scope>
    <source>
        <strain evidence="2 3">Pan181</strain>
    </source>
</reference>
<dbReference type="RefSeq" id="WP_145247021.1">
    <property type="nucleotide sequence ID" value="NZ_CP036278.1"/>
</dbReference>
<accession>A0A518ANF2</accession>
<dbReference type="OrthoDB" id="288939at2"/>
<keyword evidence="1" id="KW-1133">Transmembrane helix</keyword>
<proteinExistence type="predicted"/>
<feature type="transmembrane region" description="Helical" evidence="1">
    <location>
        <begin position="115"/>
        <end position="138"/>
    </location>
</feature>
<organism evidence="2 3">
    <name type="scientific">Aeoliella mucimassa</name>
    <dbReference type="NCBI Taxonomy" id="2527972"/>
    <lineage>
        <taxon>Bacteria</taxon>
        <taxon>Pseudomonadati</taxon>
        <taxon>Planctomycetota</taxon>
        <taxon>Planctomycetia</taxon>
        <taxon>Pirellulales</taxon>
        <taxon>Lacipirellulaceae</taxon>
        <taxon>Aeoliella</taxon>
    </lineage>
</organism>
<evidence type="ECO:0000256" key="1">
    <source>
        <dbReference type="SAM" id="Phobius"/>
    </source>
</evidence>
<name>A0A518ANF2_9BACT</name>
<keyword evidence="3" id="KW-1185">Reference proteome</keyword>
<sequence length="327" mass="36532">MSKSAQQSAQPSQLDLDVESAESKLTLDEMTRVMDVARTLRKERSIAQRELNREDTIVLLRQKLREAADLAGDPVTDEQIEVAIKQYFDNLHEFETPEPGFQTFLASVYVRRYTITAWTLALAAAALLTWGMWFGGLLPGDRQNELRAQQTYSQTIKVVESIETLSTNPEVTSQAEAARAEAASYRDRGEVSALEQLKSRLLQQESVLNAEYRLMIPNDGLSGIERLVEDTGGVSGSYVIVEAVDSRGQPVPTQVRNAESGQMVTVTKWAEQVPLEVFEQLKADKEADGILDSREFAVKRRGEPELEITLQNGSGVTLERGRQITQW</sequence>
<dbReference type="Pfam" id="PF19911">
    <property type="entry name" value="DUF6384"/>
    <property type="match status" value="1"/>
</dbReference>
<dbReference type="InterPro" id="IPR045964">
    <property type="entry name" value="DUF6384"/>
</dbReference>
<evidence type="ECO:0000313" key="3">
    <source>
        <dbReference type="Proteomes" id="UP000315750"/>
    </source>
</evidence>
<keyword evidence="1" id="KW-0472">Membrane</keyword>
<dbReference type="KEGG" id="amuc:Pan181_24620"/>
<keyword evidence="1" id="KW-0812">Transmembrane</keyword>
<evidence type="ECO:0000313" key="2">
    <source>
        <dbReference type="EMBL" id="QDU56254.1"/>
    </source>
</evidence>
<dbReference type="EMBL" id="CP036278">
    <property type="protein sequence ID" value="QDU56254.1"/>
    <property type="molecule type" value="Genomic_DNA"/>
</dbReference>